<dbReference type="AlphaFoldDB" id="A0A9Q2KVA3"/>
<evidence type="ECO:0000313" key="4">
    <source>
        <dbReference type="Proteomes" id="UP000701999"/>
    </source>
</evidence>
<protein>
    <submittedName>
        <fullName evidence="3">Replication initiation protein</fullName>
    </submittedName>
</protein>
<accession>A0A9Q2KVA3</accession>
<dbReference type="Gene3D" id="1.10.10.10">
    <property type="entry name" value="Winged helix-like DNA-binding domain superfamily/Winged helix DNA-binding domain"/>
    <property type="match status" value="1"/>
</dbReference>
<dbReference type="Proteomes" id="UP000701999">
    <property type="component" value="Unassembled WGS sequence"/>
</dbReference>
<dbReference type="Pfam" id="PF01051">
    <property type="entry name" value="Rep3_N"/>
    <property type="match status" value="1"/>
</dbReference>
<feature type="domain" description="Initiator Rep protein WH1" evidence="2">
    <location>
        <begin position="5"/>
        <end position="43"/>
    </location>
</feature>
<keyword evidence="4" id="KW-1185">Reference proteome</keyword>
<evidence type="ECO:0000259" key="2">
    <source>
        <dbReference type="Pfam" id="PF01051"/>
    </source>
</evidence>
<reference evidence="3 4" key="1">
    <citation type="submission" date="2020-09" db="EMBL/GenBank/DDBJ databases">
        <title>Development of specific Francisella tularensis PCR assay based on in-depth characterization of family Francisellaceae.</title>
        <authorList>
            <person name="Ohrman C."/>
            <person name="Sahl J."/>
            <person name="Sjodin A."/>
            <person name="Uneklint I."/>
            <person name="Ballard R."/>
            <person name="Karlsson L."/>
            <person name="Mcdonough R."/>
            <person name="Sundell D."/>
            <person name="Soria K."/>
            <person name="Brindeflk B."/>
            <person name="Vallesi A."/>
            <person name="Ramirez-Paredes J.G."/>
            <person name="Colquhoun D."/>
            <person name="Myrtennas K."/>
            <person name="Birdsell D."/>
            <person name="Johansson A."/>
            <person name="Wagner D."/>
            <person name="Forsman M."/>
        </authorList>
    </citation>
    <scope>NUCLEOTIDE SEQUENCE [LARGE SCALE GENOMIC DNA]</scope>
    <source>
        <strain evidence="3 4">FSC1140</strain>
    </source>
</reference>
<dbReference type="GO" id="GO:0006270">
    <property type="term" value="P:DNA replication initiation"/>
    <property type="evidence" value="ECO:0007669"/>
    <property type="project" value="InterPro"/>
</dbReference>
<dbReference type="GeneID" id="98906420"/>
<dbReference type="RefSeq" id="WP_159184954.1">
    <property type="nucleotide sequence ID" value="NZ_JACVJL010000092.1"/>
</dbReference>
<dbReference type="SUPFAM" id="SSF46785">
    <property type="entry name" value="Winged helix' DNA-binding domain"/>
    <property type="match status" value="1"/>
</dbReference>
<name>A0A9Q2KVA3_9GAMM</name>
<organism evidence="3 4">
    <name type="scientific">Francisella noatunensis</name>
    <dbReference type="NCBI Taxonomy" id="657445"/>
    <lineage>
        <taxon>Bacteria</taxon>
        <taxon>Pseudomonadati</taxon>
        <taxon>Pseudomonadota</taxon>
        <taxon>Gammaproteobacteria</taxon>
        <taxon>Thiotrichales</taxon>
        <taxon>Francisellaceae</taxon>
        <taxon>Francisella</taxon>
    </lineage>
</organism>
<proteinExistence type="inferred from homology"/>
<comment type="similarity">
    <text evidence="1">Belongs to the initiator RepB protein family.</text>
</comment>
<dbReference type="EMBL" id="JACVKN010000116">
    <property type="protein sequence ID" value="MBK2065083.1"/>
    <property type="molecule type" value="Genomic_DNA"/>
</dbReference>
<evidence type="ECO:0000313" key="3">
    <source>
        <dbReference type="EMBL" id="MBK2065083.1"/>
    </source>
</evidence>
<dbReference type="InterPro" id="IPR036388">
    <property type="entry name" value="WH-like_DNA-bd_sf"/>
</dbReference>
<gene>
    <name evidence="3" type="ORF">IB647_05125</name>
</gene>
<sequence length="49" mass="5675">MLCPNSLVAGKFHLTKEEQNLIFLVASQINSSDEDFKTYKVYIGFRKSY</sequence>
<evidence type="ECO:0000256" key="1">
    <source>
        <dbReference type="ARBA" id="ARBA00038283"/>
    </source>
</evidence>
<dbReference type="InterPro" id="IPR000525">
    <property type="entry name" value="Initiator_Rep_WH1"/>
</dbReference>
<comment type="caution">
    <text evidence="3">The sequence shown here is derived from an EMBL/GenBank/DDBJ whole genome shotgun (WGS) entry which is preliminary data.</text>
</comment>
<dbReference type="InterPro" id="IPR036390">
    <property type="entry name" value="WH_DNA-bd_sf"/>
</dbReference>
<dbReference type="GO" id="GO:0003887">
    <property type="term" value="F:DNA-directed DNA polymerase activity"/>
    <property type="evidence" value="ECO:0007669"/>
    <property type="project" value="InterPro"/>
</dbReference>